<dbReference type="InterPro" id="IPR009060">
    <property type="entry name" value="UBA-like_sf"/>
</dbReference>
<dbReference type="CDD" id="cd14275">
    <property type="entry name" value="UBA_EF-Ts"/>
    <property type="match status" value="1"/>
</dbReference>
<dbReference type="FunFam" id="1.10.286.20:FF:000001">
    <property type="entry name" value="Elongation factor Ts"/>
    <property type="match status" value="1"/>
</dbReference>
<dbReference type="SUPFAM" id="SSF46934">
    <property type="entry name" value="UBA-like"/>
    <property type="match status" value="1"/>
</dbReference>
<dbReference type="InterPro" id="IPR001816">
    <property type="entry name" value="Transl_elong_EFTs/EF1B"/>
</dbReference>
<keyword evidence="6" id="KW-0963">Cytoplasm</keyword>
<protein>
    <recommendedName>
        <fullName evidence="2 6">Elongation factor Ts</fullName>
        <shortName evidence="6">EF-Ts</shortName>
    </recommendedName>
</protein>
<evidence type="ECO:0000313" key="11">
    <source>
        <dbReference type="Proteomes" id="UP000316181"/>
    </source>
</evidence>
<evidence type="ECO:0000313" key="10">
    <source>
        <dbReference type="EMBL" id="TQK75429.1"/>
    </source>
</evidence>
<dbReference type="InterPro" id="IPR036402">
    <property type="entry name" value="EF-Ts_dimer_sf"/>
</dbReference>
<comment type="caution">
    <text evidence="10">The sequence shown here is derived from an EMBL/GenBank/DDBJ whole genome shotgun (WGS) entry which is preliminary data.</text>
</comment>
<dbReference type="Gene3D" id="3.30.479.20">
    <property type="entry name" value="Elongation factor Ts, dimerisation domain"/>
    <property type="match status" value="2"/>
</dbReference>
<proteinExistence type="inferred from homology"/>
<evidence type="ECO:0000259" key="9">
    <source>
        <dbReference type="Pfam" id="PF00889"/>
    </source>
</evidence>
<reference evidence="10 11" key="1">
    <citation type="submission" date="2019-06" db="EMBL/GenBank/DDBJ databases">
        <title>Sequencing the genomes of 1000 actinobacteria strains.</title>
        <authorList>
            <person name="Klenk H.-P."/>
        </authorList>
    </citation>
    <scope>NUCLEOTIDE SEQUENCE [LARGE SCALE GENOMIC DNA]</scope>
    <source>
        <strain evidence="10 11">DSM 10596</strain>
    </source>
</reference>
<dbReference type="GO" id="GO:0005737">
    <property type="term" value="C:cytoplasm"/>
    <property type="evidence" value="ECO:0007669"/>
    <property type="project" value="UniProtKB-SubCell"/>
</dbReference>
<feature type="domain" description="Translation elongation factor EFTs/EF1B dimerisation" evidence="9">
    <location>
        <begin position="77"/>
        <end position="282"/>
    </location>
</feature>
<gene>
    <name evidence="6" type="primary">tsf</name>
    <name evidence="10" type="ORF">FB389_0055</name>
</gene>
<dbReference type="EMBL" id="VFNV01000001">
    <property type="protein sequence ID" value="TQK75429.1"/>
    <property type="molecule type" value="Genomic_DNA"/>
</dbReference>
<accession>A0A542SLC0</accession>
<dbReference type="AlphaFoldDB" id="A0A542SLC0"/>
<keyword evidence="11" id="KW-1185">Reference proteome</keyword>
<dbReference type="NCBIfam" id="TIGR00116">
    <property type="entry name" value="tsf"/>
    <property type="match status" value="1"/>
</dbReference>
<comment type="similarity">
    <text evidence="1 6 7">Belongs to the EF-Ts family.</text>
</comment>
<dbReference type="Pfam" id="PF00889">
    <property type="entry name" value="EF_TS"/>
    <property type="match status" value="1"/>
</dbReference>
<dbReference type="GO" id="GO:0003746">
    <property type="term" value="F:translation elongation factor activity"/>
    <property type="evidence" value="ECO:0007669"/>
    <property type="project" value="UniProtKB-UniRule"/>
</dbReference>
<dbReference type="InterPro" id="IPR018101">
    <property type="entry name" value="Transl_elong_Ts_CS"/>
</dbReference>
<keyword evidence="3 6" id="KW-0251">Elongation factor</keyword>
<dbReference type="SUPFAM" id="SSF54713">
    <property type="entry name" value="Elongation factor Ts (EF-Ts), dimerisation domain"/>
    <property type="match status" value="1"/>
</dbReference>
<dbReference type="Gene3D" id="1.10.8.10">
    <property type="entry name" value="DNA helicase RuvA subunit, C-terminal domain"/>
    <property type="match status" value="1"/>
</dbReference>
<sequence>MAKVNAADIKALRERTGAGLLDVKKALEEAEGDVDKALEIIRVKGLKGVAKREGRSTSEGLIALSVRQSEEVEGEVATMIELNSETDFVAKSDPFINLAARVLDAVVADGAANETDALNADADGKTVQEVIDSTAATLGEKVQLRRVARVSGERVASYVHHTAADLPPTIGVLVATDAAGATVAKDIAQHIAALSPEYLSREDVPADVVANERRIVEETARNEGGNKPEHIIAKIADNRLNKFFEDTVLLEQPLAKDPSKTVGQLLKEAGGSISEFVRFRVGA</sequence>
<evidence type="ECO:0000256" key="3">
    <source>
        <dbReference type="ARBA" id="ARBA00022768"/>
    </source>
</evidence>
<keyword evidence="4 6" id="KW-0648">Protein biosynthesis</keyword>
<dbReference type="Gene3D" id="1.10.286.20">
    <property type="match status" value="1"/>
</dbReference>
<dbReference type="Proteomes" id="UP000316181">
    <property type="component" value="Unassembled WGS sequence"/>
</dbReference>
<comment type="function">
    <text evidence="5 6 7">Associates with the EF-Tu.GDP complex and induces the exchange of GDP to GTP. It remains bound to the aminoacyl-tRNA.EF-Tu.GTP complex up to the GTP hydrolysis stage on the ribosome.</text>
</comment>
<dbReference type="FunFam" id="1.10.8.10:FF:000001">
    <property type="entry name" value="Elongation factor Ts"/>
    <property type="match status" value="1"/>
</dbReference>
<dbReference type="InterPro" id="IPR014039">
    <property type="entry name" value="Transl_elong_EFTs/EF1B_dimer"/>
</dbReference>
<comment type="subcellular location">
    <subcellularLocation>
        <location evidence="6 8">Cytoplasm</location>
    </subcellularLocation>
</comment>
<organism evidence="10 11">
    <name type="scientific">Rarobacter incanus</name>
    <dbReference type="NCBI Taxonomy" id="153494"/>
    <lineage>
        <taxon>Bacteria</taxon>
        <taxon>Bacillati</taxon>
        <taxon>Actinomycetota</taxon>
        <taxon>Actinomycetes</taxon>
        <taxon>Micrococcales</taxon>
        <taxon>Rarobacteraceae</taxon>
        <taxon>Rarobacter</taxon>
    </lineage>
</organism>
<dbReference type="PANTHER" id="PTHR11741">
    <property type="entry name" value="ELONGATION FACTOR TS"/>
    <property type="match status" value="1"/>
</dbReference>
<dbReference type="PANTHER" id="PTHR11741:SF0">
    <property type="entry name" value="ELONGATION FACTOR TS, MITOCHONDRIAL"/>
    <property type="match status" value="1"/>
</dbReference>
<evidence type="ECO:0000256" key="8">
    <source>
        <dbReference type="RuleBase" id="RU000643"/>
    </source>
</evidence>
<evidence type="ECO:0000256" key="5">
    <source>
        <dbReference type="ARBA" id="ARBA00025453"/>
    </source>
</evidence>
<dbReference type="OrthoDB" id="9808348at2"/>
<dbReference type="RefSeq" id="WP_142110840.1">
    <property type="nucleotide sequence ID" value="NZ_BAAATB010000005.1"/>
</dbReference>
<evidence type="ECO:0000256" key="1">
    <source>
        <dbReference type="ARBA" id="ARBA00005532"/>
    </source>
</evidence>
<dbReference type="PROSITE" id="PS01127">
    <property type="entry name" value="EF_TS_2"/>
    <property type="match status" value="1"/>
</dbReference>
<evidence type="ECO:0000256" key="2">
    <source>
        <dbReference type="ARBA" id="ARBA00016956"/>
    </source>
</evidence>
<feature type="region of interest" description="Involved in Mg(2+) ion dislocation from EF-Tu" evidence="6">
    <location>
        <begin position="86"/>
        <end position="89"/>
    </location>
</feature>
<evidence type="ECO:0000256" key="4">
    <source>
        <dbReference type="ARBA" id="ARBA00022917"/>
    </source>
</evidence>
<name>A0A542SLC0_9MICO</name>
<dbReference type="HAMAP" id="MF_00050">
    <property type="entry name" value="EF_Ts"/>
    <property type="match status" value="1"/>
</dbReference>
<evidence type="ECO:0000256" key="6">
    <source>
        <dbReference type="HAMAP-Rule" id="MF_00050"/>
    </source>
</evidence>
<dbReference type="PROSITE" id="PS01126">
    <property type="entry name" value="EF_TS_1"/>
    <property type="match status" value="1"/>
</dbReference>
<evidence type="ECO:0000256" key="7">
    <source>
        <dbReference type="RuleBase" id="RU000642"/>
    </source>
</evidence>